<dbReference type="Proteomes" id="UP000222542">
    <property type="component" value="Unassembled WGS sequence"/>
</dbReference>
<name>A0A2G2XY70_CAPAN</name>
<comment type="caution">
    <text evidence="2">The sequence shown here is derived from an EMBL/GenBank/DDBJ whole genome shotgun (WGS) entry which is preliminary data.</text>
</comment>
<evidence type="ECO:0000313" key="2">
    <source>
        <dbReference type="EMBL" id="PHT62425.1"/>
    </source>
</evidence>
<organism evidence="2 3">
    <name type="scientific">Capsicum annuum</name>
    <name type="common">Capsicum pepper</name>
    <dbReference type="NCBI Taxonomy" id="4072"/>
    <lineage>
        <taxon>Eukaryota</taxon>
        <taxon>Viridiplantae</taxon>
        <taxon>Streptophyta</taxon>
        <taxon>Embryophyta</taxon>
        <taxon>Tracheophyta</taxon>
        <taxon>Spermatophyta</taxon>
        <taxon>Magnoliopsida</taxon>
        <taxon>eudicotyledons</taxon>
        <taxon>Gunneridae</taxon>
        <taxon>Pentapetalae</taxon>
        <taxon>asterids</taxon>
        <taxon>lamiids</taxon>
        <taxon>Solanales</taxon>
        <taxon>Solanaceae</taxon>
        <taxon>Solanoideae</taxon>
        <taxon>Capsiceae</taxon>
        <taxon>Capsicum</taxon>
    </lineage>
</organism>
<dbReference type="AlphaFoldDB" id="A0A2G2XY70"/>
<dbReference type="STRING" id="4072.A0A2G2XY70"/>
<reference evidence="2 3" key="2">
    <citation type="journal article" date="2017" name="Genome Biol.">
        <title>New reference genome sequences of hot pepper reveal the massive evolution of plant disease-resistance genes by retroduplication.</title>
        <authorList>
            <person name="Kim S."/>
            <person name="Park J."/>
            <person name="Yeom S.I."/>
            <person name="Kim Y.M."/>
            <person name="Seo E."/>
            <person name="Kim K.T."/>
            <person name="Kim M.S."/>
            <person name="Lee J.M."/>
            <person name="Cheong K."/>
            <person name="Shin H.S."/>
            <person name="Kim S.B."/>
            <person name="Han K."/>
            <person name="Lee J."/>
            <person name="Park M."/>
            <person name="Lee H.A."/>
            <person name="Lee H.Y."/>
            <person name="Lee Y."/>
            <person name="Oh S."/>
            <person name="Lee J.H."/>
            <person name="Choi E."/>
            <person name="Choi E."/>
            <person name="Lee S.E."/>
            <person name="Jeon J."/>
            <person name="Kim H."/>
            <person name="Choi G."/>
            <person name="Song H."/>
            <person name="Lee J."/>
            <person name="Lee S.C."/>
            <person name="Kwon J.K."/>
            <person name="Lee H.Y."/>
            <person name="Koo N."/>
            <person name="Hong Y."/>
            <person name="Kim R.W."/>
            <person name="Kang W.H."/>
            <person name="Huh J.H."/>
            <person name="Kang B.C."/>
            <person name="Yang T.J."/>
            <person name="Lee Y.H."/>
            <person name="Bennetzen J.L."/>
            <person name="Choi D."/>
        </authorList>
    </citation>
    <scope>NUCLEOTIDE SEQUENCE [LARGE SCALE GENOMIC DNA]</scope>
    <source>
        <strain evidence="3">cv. CM334</strain>
    </source>
</reference>
<accession>A0A2G2XY70</accession>
<gene>
    <name evidence="2" type="ORF">T459_33730</name>
</gene>
<proteinExistence type="predicted"/>
<reference evidence="2 3" key="1">
    <citation type="journal article" date="2014" name="Nat. Genet.">
        <title>Genome sequence of the hot pepper provides insights into the evolution of pungency in Capsicum species.</title>
        <authorList>
            <person name="Kim S."/>
            <person name="Park M."/>
            <person name="Yeom S.I."/>
            <person name="Kim Y.M."/>
            <person name="Lee J.M."/>
            <person name="Lee H.A."/>
            <person name="Seo E."/>
            <person name="Choi J."/>
            <person name="Cheong K."/>
            <person name="Kim K.T."/>
            <person name="Jung K."/>
            <person name="Lee G.W."/>
            <person name="Oh S.K."/>
            <person name="Bae C."/>
            <person name="Kim S.B."/>
            <person name="Lee H.Y."/>
            <person name="Kim S.Y."/>
            <person name="Kim M.S."/>
            <person name="Kang B.C."/>
            <person name="Jo Y.D."/>
            <person name="Yang H.B."/>
            <person name="Jeong H.J."/>
            <person name="Kang W.H."/>
            <person name="Kwon J.K."/>
            <person name="Shin C."/>
            <person name="Lim J.Y."/>
            <person name="Park J.H."/>
            <person name="Huh J.H."/>
            <person name="Kim J.S."/>
            <person name="Kim B.D."/>
            <person name="Cohen O."/>
            <person name="Paran I."/>
            <person name="Suh M.C."/>
            <person name="Lee S.B."/>
            <person name="Kim Y.K."/>
            <person name="Shin Y."/>
            <person name="Noh S.J."/>
            <person name="Park J."/>
            <person name="Seo Y.S."/>
            <person name="Kwon S.Y."/>
            <person name="Kim H.A."/>
            <person name="Park J.M."/>
            <person name="Kim H.J."/>
            <person name="Choi S.B."/>
            <person name="Bosland P.W."/>
            <person name="Reeves G."/>
            <person name="Jo S.H."/>
            <person name="Lee B.W."/>
            <person name="Cho H.T."/>
            <person name="Choi H.S."/>
            <person name="Lee M.S."/>
            <person name="Yu Y."/>
            <person name="Do Choi Y."/>
            <person name="Park B.S."/>
            <person name="van Deynze A."/>
            <person name="Ashrafi H."/>
            <person name="Hill T."/>
            <person name="Kim W.T."/>
            <person name="Pai H.S."/>
            <person name="Ahn H.K."/>
            <person name="Yeam I."/>
            <person name="Giovannoni J.J."/>
            <person name="Rose J.K."/>
            <person name="Sorensen I."/>
            <person name="Lee S.J."/>
            <person name="Kim R.W."/>
            <person name="Choi I.Y."/>
            <person name="Choi B.S."/>
            <person name="Lim J.S."/>
            <person name="Lee Y.H."/>
            <person name="Choi D."/>
        </authorList>
    </citation>
    <scope>NUCLEOTIDE SEQUENCE [LARGE SCALE GENOMIC DNA]</scope>
    <source>
        <strain evidence="3">cv. CM334</strain>
    </source>
</reference>
<dbReference type="EMBL" id="AYRZ02000080">
    <property type="protein sequence ID" value="PHT62425.1"/>
    <property type="molecule type" value="Genomic_DNA"/>
</dbReference>
<evidence type="ECO:0000256" key="1">
    <source>
        <dbReference type="SAM" id="MobiDB-lite"/>
    </source>
</evidence>
<feature type="region of interest" description="Disordered" evidence="1">
    <location>
        <begin position="14"/>
        <end position="82"/>
    </location>
</feature>
<feature type="compositionally biased region" description="Polar residues" evidence="1">
    <location>
        <begin position="38"/>
        <end position="50"/>
    </location>
</feature>
<keyword evidence="3" id="KW-1185">Reference proteome</keyword>
<protein>
    <submittedName>
        <fullName evidence="2">Uncharacterized protein</fullName>
    </submittedName>
</protein>
<dbReference type="Gramene" id="PHT62425">
    <property type="protein sequence ID" value="PHT62425"/>
    <property type="gene ID" value="T459_33730"/>
</dbReference>
<feature type="compositionally biased region" description="Low complexity" evidence="1">
    <location>
        <begin position="56"/>
        <end position="69"/>
    </location>
</feature>
<evidence type="ECO:0000313" key="3">
    <source>
        <dbReference type="Proteomes" id="UP000222542"/>
    </source>
</evidence>
<feature type="compositionally biased region" description="Low complexity" evidence="1">
    <location>
        <begin position="14"/>
        <end position="37"/>
    </location>
</feature>
<sequence>MMRRIFRFDEASLNSSSSSSNIASPSSSSSFGPSSIGIQNPTNQSATTIGDFSLRSSSTQVDGSGSSISNNHGFFEGLDPTTSTTQENIADYLRGEIFESVQKVFTNHCSDEDKLRAISENLHNDEDSTGFLREIIEHLKDKQGEHYDFALKEFNLIKLLQKSPQRKQAASQSAHSILSQFFSFYDRSKGNGPTRNGPIREKGQDMVLRSEQGILSRRLSRTSNTLLRERFPHFIATDPSEQAVKAKGGRNGEMPLPGRYRASNHVYQLSRGQRVNQLIERTEN</sequence>